<keyword evidence="2" id="KW-0238">DNA-binding</keyword>
<dbReference type="SUPFAM" id="SSF46785">
    <property type="entry name" value="Winged helix' DNA-binding domain"/>
    <property type="match status" value="1"/>
</dbReference>
<dbReference type="GO" id="GO:0003677">
    <property type="term" value="F:DNA binding"/>
    <property type="evidence" value="ECO:0007669"/>
    <property type="project" value="UniProtKB-KW"/>
</dbReference>
<dbReference type="Proteomes" id="UP000030008">
    <property type="component" value="Unassembled WGS sequence"/>
</dbReference>
<organism evidence="5 6">
    <name type="scientific">Clostridium innocuum</name>
    <dbReference type="NCBI Taxonomy" id="1522"/>
    <lineage>
        <taxon>Bacteria</taxon>
        <taxon>Bacillati</taxon>
        <taxon>Bacillota</taxon>
        <taxon>Clostridia</taxon>
        <taxon>Eubacteriales</taxon>
        <taxon>Clostridiaceae</taxon>
        <taxon>Clostridium</taxon>
    </lineage>
</organism>
<feature type="domain" description="HTH gntR-type" evidence="4">
    <location>
        <begin position="7"/>
        <end position="75"/>
    </location>
</feature>
<evidence type="ECO:0000256" key="1">
    <source>
        <dbReference type="ARBA" id="ARBA00023015"/>
    </source>
</evidence>
<dbReference type="Pfam" id="PF00392">
    <property type="entry name" value="GntR"/>
    <property type="match status" value="1"/>
</dbReference>
<dbReference type="InterPro" id="IPR000524">
    <property type="entry name" value="Tscrpt_reg_HTH_GntR"/>
</dbReference>
<protein>
    <submittedName>
        <fullName evidence="5">GntR family transcriptional regulator</fullName>
    </submittedName>
</protein>
<evidence type="ECO:0000313" key="5">
    <source>
        <dbReference type="EMBL" id="KGJ51389.1"/>
    </source>
</evidence>
<dbReference type="InterPro" id="IPR036390">
    <property type="entry name" value="WH_DNA-bd_sf"/>
</dbReference>
<evidence type="ECO:0000313" key="6">
    <source>
        <dbReference type="Proteomes" id="UP000030008"/>
    </source>
</evidence>
<dbReference type="PANTHER" id="PTHR38445:SF6">
    <property type="entry name" value="GNTR-FAMILY TRANSCRIPTIONAL REGULATOR"/>
    <property type="match status" value="1"/>
</dbReference>
<name>A0A099I0C8_CLOIN</name>
<dbReference type="PANTHER" id="PTHR38445">
    <property type="entry name" value="HTH-TYPE TRANSCRIPTIONAL REPRESSOR YTRA"/>
    <property type="match status" value="1"/>
</dbReference>
<dbReference type="SMART" id="SM00345">
    <property type="entry name" value="HTH_GNTR"/>
    <property type="match status" value="1"/>
</dbReference>
<dbReference type="InterPro" id="IPR036388">
    <property type="entry name" value="WH-like_DNA-bd_sf"/>
</dbReference>
<keyword evidence="1" id="KW-0805">Transcription regulation</keyword>
<dbReference type="Gene3D" id="1.10.10.10">
    <property type="entry name" value="Winged helix-like DNA-binding domain superfamily/Winged helix DNA-binding domain"/>
    <property type="match status" value="1"/>
</dbReference>
<dbReference type="PRINTS" id="PR00035">
    <property type="entry name" value="HTHGNTR"/>
</dbReference>
<dbReference type="PROSITE" id="PS50949">
    <property type="entry name" value="HTH_GNTR"/>
    <property type="match status" value="1"/>
</dbReference>
<dbReference type="AlphaFoldDB" id="A0A099I0C8"/>
<evidence type="ECO:0000256" key="2">
    <source>
        <dbReference type="ARBA" id="ARBA00023125"/>
    </source>
</evidence>
<reference evidence="5 6" key="1">
    <citation type="submission" date="2014-08" db="EMBL/GenBank/DDBJ databases">
        <title>Clostridium innocuum, an unnegligible vancomycin-resistant pathogen causing extra-intestinal infections.</title>
        <authorList>
            <person name="Feng Y."/>
            <person name="Chiu C.-H."/>
        </authorList>
    </citation>
    <scope>NUCLEOTIDE SEQUENCE [LARGE SCALE GENOMIC DNA]</scope>
    <source>
        <strain evidence="5 6">AN88</strain>
    </source>
</reference>
<evidence type="ECO:0000259" key="4">
    <source>
        <dbReference type="PROSITE" id="PS50949"/>
    </source>
</evidence>
<dbReference type="CDD" id="cd07377">
    <property type="entry name" value="WHTH_GntR"/>
    <property type="match status" value="1"/>
</dbReference>
<evidence type="ECO:0000256" key="3">
    <source>
        <dbReference type="ARBA" id="ARBA00023163"/>
    </source>
</evidence>
<keyword evidence="3" id="KW-0804">Transcription</keyword>
<dbReference type="RefSeq" id="WP_044907909.1">
    <property type="nucleotide sequence ID" value="NZ_JQIF01000113.1"/>
</dbReference>
<comment type="caution">
    <text evidence="5">The sequence shown here is derived from an EMBL/GenBank/DDBJ whole genome shotgun (WGS) entry which is preliminary data.</text>
</comment>
<dbReference type="EMBL" id="JQIF01000113">
    <property type="protein sequence ID" value="KGJ51389.1"/>
    <property type="molecule type" value="Genomic_DNA"/>
</dbReference>
<proteinExistence type="predicted"/>
<accession>A0A099I0C8</accession>
<sequence>MNFDSKMPIYLQIMDEIKRWIVTDVYQPSQKIPSVRELAVEFGVNPNTVQRALSELERGGLVASERTSGRFICNDTEMIRKLKEDVICRKTDMFIEEIRQYGCDDEAIIATVEERLHNGKAD</sequence>
<dbReference type="GO" id="GO:0003700">
    <property type="term" value="F:DNA-binding transcription factor activity"/>
    <property type="evidence" value="ECO:0007669"/>
    <property type="project" value="InterPro"/>
</dbReference>
<gene>
    <name evidence="5" type="ORF">CIAN88_20660</name>
</gene>